<dbReference type="GO" id="GO:0015031">
    <property type="term" value="P:protein transport"/>
    <property type="evidence" value="ECO:0007669"/>
    <property type="project" value="UniProtKB-KW"/>
</dbReference>
<dbReference type="GO" id="GO:0016887">
    <property type="term" value="F:ATP hydrolysis activity"/>
    <property type="evidence" value="ECO:0007669"/>
    <property type="project" value="InterPro"/>
</dbReference>
<gene>
    <name evidence="13" type="ORF">SLITO_v1c02830</name>
</gene>
<name>A0A0K1W191_9MOLU</name>
<dbReference type="GO" id="GO:0005524">
    <property type="term" value="F:ATP binding"/>
    <property type="evidence" value="ECO:0007669"/>
    <property type="project" value="InterPro"/>
</dbReference>
<dbReference type="PANTHER" id="PTHR24221">
    <property type="entry name" value="ATP-BINDING CASSETTE SUB-FAMILY B"/>
    <property type="match status" value="1"/>
</dbReference>
<feature type="transmembrane region" description="Helical" evidence="9">
    <location>
        <begin position="199"/>
        <end position="222"/>
    </location>
</feature>
<dbReference type="Gene3D" id="3.40.50.300">
    <property type="entry name" value="P-loop containing nucleotide triphosphate hydrolases"/>
    <property type="match status" value="1"/>
</dbReference>
<comment type="similarity">
    <text evidence="2">Belongs to the ABC transporter superfamily.</text>
</comment>
<dbReference type="GO" id="GO:0006508">
    <property type="term" value="P:proteolysis"/>
    <property type="evidence" value="ECO:0007669"/>
    <property type="project" value="InterPro"/>
</dbReference>
<dbReference type="InterPro" id="IPR039421">
    <property type="entry name" value="Type_1_exporter"/>
</dbReference>
<dbReference type="GO" id="GO:0034040">
    <property type="term" value="F:ATPase-coupled lipid transmembrane transporter activity"/>
    <property type="evidence" value="ECO:0007669"/>
    <property type="project" value="TreeGrafter"/>
</dbReference>
<dbReference type="Pfam" id="PF00664">
    <property type="entry name" value="ABC_membrane"/>
    <property type="match status" value="1"/>
</dbReference>
<evidence type="ECO:0000259" key="11">
    <source>
        <dbReference type="PROSITE" id="PS50929"/>
    </source>
</evidence>
<dbReference type="OrthoDB" id="403954at2"/>
<feature type="transmembrane region" description="Helical" evidence="9">
    <location>
        <begin position="387"/>
        <end position="407"/>
    </location>
</feature>
<dbReference type="Pfam" id="PF00005">
    <property type="entry name" value="ABC_tran"/>
    <property type="match status" value="1"/>
</dbReference>
<keyword evidence="5" id="KW-0653">Protein transport</keyword>
<feature type="transmembrane region" description="Helical" evidence="9">
    <location>
        <begin position="419"/>
        <end position="438"/>
    </location>
</feature>
<keyword evidence="7 9" id="KW-0472">Membrane</keyword>
<dbReference type="Pfam" id="PF03412">
    <property type="entry name" value="Peptidase_C39"/>
    <property type="match status" value="1"/>
</dbReference>
<evidence type="ECO:0000256" key="5">
    <source>
        <dbReference type="ARBA" id="ARBA00022927"/>
    </source>
</evidence>
<feature type="domain" description="ABC transporter" evidence="10">
    <location>
        <begin position="475"/>
        <end position="676"/>
    </location>
</feature>
<evidence type="ECO:0000259" key="10">
    <source>
        <dbReference type="PROSITE" id="PS50893"/>
    </source>
</evidence>
<keyword evidence="8" id="KW-0080">Bacteriocin transport</keyword>
<sequence>MKFKFLKQKNINDCGVAVSAMLINYYCNRNFSLEDIKYENKIQEELLSFLDIENILLNYGIEFISYSCTFKELKEIDISKPHVLSLCNENNETHFIIIIKKNKNKCLIADPNSNDFSWIKIDDLENKFSGFLGLTKLNKKIKFEKRKVLNWYCYLNSNREAILSVLFISIVINFLILLNSNFLKKYINELNFDNQNYKIKFFIIFIMLSLFEISLTFTYKVISKNIKNKIIKNIFSDYISKLNQISIEEFKSLKKEEWYKKIAYIRELADMIVFSSINIPVELILFILTLIVILNLSPVLLIIILIDNFIVILISILFNGVLKDKYLNAERKTINFSKKITEYFNSYEEIKYKKLNNKFIKDINVKANNFYYSSDQIEEIKIKINSLISLVNIFFYYLLFYISYLLILKNTFNVTELLFYTTISVHINGFFNTINGFLNNYESYKIASNNLFFIFTLSKKNNENAYKKIKEIKSIEFKNITKYIGAKKCIKDFNYTINDNTLIYGKSGVGKTSILKIVTGFFNSFDGELLINGTTFKDIDKENYSNNVIYLGQYDFIFDGTVWENIQQFKNKIDVNLFKSYYFFDILKNNSIDIDKEVYDNGANLSKGQRQIINFMSLFFIEKQVYLIDEPLSNVEKETAYYLFKLFYEKNKDKLIIMTDHDPIYRSFFPNRIEVM</sequence>
<evidence type="ECO:0000259" key="12">
    <source>
        <dbReference type="PROSITE" id="PS50990"/>
    </source>
</evidence>
<dbReference type="KEGG" id="sll:SLITO_v1c02830"/>
<dbReference type="STRING" id="216942.SLITO_v1c02830"/>
<dbReference type="PROSITE" id="PS50929">
    <property type="entry name" value="ABC_TM1F"/>
    <property type="match status" value="1"/>
</dbReference>
<evidence type="ECO:0000313" key="13">
    <source>
        <dbReference type="EMBL" id="AKX33938.1"/>
    </source>
</evidence>
<evidence type="ECO:0000256" key="3">
    <source>
        <dbReference type="ARBA" id="ARBA00022692"/>
    </source>
</evidence>
<dbReference type="AlphaFoldDB" id="A0A0K1W191"/>
<evidence type="ECO:0000313" key="14">
    <source>
        <dbReference type="Proteomes" id="UP000067476"/>
    </source>
</evidence>
<dbReference type="Proteomes" id="UP000067476">
    <property type="component" value="Chromosome"/>
</dbReference>
<dbReference type="GO" id="GO:0140359">
    <property type="term" value="F:ABC-type transporter activity"/>
    <property type="evidence" value="ECO:0007669"/>
    <property type="project" value="InterPro"/>
</dbReference>
<keyword evidence="6 9" id="KW-1133">Transmembrane helix</keyword>
<dbReference type="GO" id="GO:0043213">
    <property type="term" value="P:bacteriocin transport"/>
    <property type="evidence" value="ECO:0007669"/>
    <property type="project" value="UniProtKB-KW"/>
</dbReference>
<dbReference type="PANTHER" id="PTHR24221:SF654">
    <property type="entry name" value="ATP-BINDING CASSETTE SUB-FAMILY B MEMBER 6"/>
    <property type="match status" value="1"/>
</dbReference>
<dbReference type="Gene3D" id="3.90.70.10">
    <property type="entry name" value="Cysteine proteinases"/>
    <property type="match status" value="1"/>
</dbReference>
<evidence type="ECO:0000256" key="4">
    <source>
        <dbReference type="ARBA" id="ARBA00022807"/>
    </source>
</evidence>
<protein>
    <submittedName>
        <fullName evidence="13">Bacteriocin ABC transporter</fullName>
    </submittedName>
</protein>
<dbReference type="PROSITE" id="PS50990">
    <property type="entry name" value="PEPTIDASE_C39"/>
    <property type="match status" value="1"/>
</dbReference>
<dbReference type="GO" id="GO:0005886">
    <property type="term" value="C:plasma membrane"/>
    <property type="evidence" value="ECO:0007669"/>
    <property type="project" value="UniProtKB-SubCell"/>
</dbReference>
<evidence type="ECO:0000256" key="8">
    <source>
        <dbReference type="ARBA" id="ARBA00043264"/>
    </source>
</evidence>
<dbReference type="InterPro" id="IPR003439">
    <property type="entry name" value="ABC_transporter-like_ATP-bd"/>
</dbReference>
<accession>A0A0K1W191</accession>
<dbReference type="GO" id="GO:0008234">
    <property type="term" value="F:cysteine-type peptidase activity"/>
    <property type="evidence" value="ECO:0007669"/>
    <property type="project" value="UniProtKB-KW"/>
</dbReference>
<dbReference type="PROSITE" id="PS50893">
    <property type="entry name" value="ABC_TRANSPORTER_2"/>
    <property type="match status" value="1"/>
</dbReference>
<comment type="subcellular location">
    <subcellularLocation>
        <location evidence="1">Cell membrane</location>
        <topology evidence="1">Multi-pass membrane protein</topology>
    </subcellularLocation>
</comment>
<dbReference type="SUPFAM" id="SSF52540">
    <property type="entry name" value="P-loop containing nucleoside triphosphate hydrolases"/>
    <property type="match status" value="1"/>
</dbReference>
<dbReference type="PATRIC" id="fig|216942.3.peg.286"/>
<dbReference type="InterPro" id="IPR005074">
    <property type="entry name" value="Peptidase_C39"/>
</dbReference>
<evidence type="ECO:0000256" key="6">
    <source>
        <dbReference type="ARBA" id="ARBA00022989"/>
    </source>
</evidence>
<dbReference type="SUPFAM" id="SSF90123">
    <property type="entry name" value="ABC transporter transmembrane region"/>
    <property type="match status" value="1"/>
</dbReference>
<keyword evidence="4" id="KW-0378">Hydrolase</keyword>
<feature type="domain" description="Peptidase C39" evidence="12">
    <location>
        <begin position="8"/>
        <end position="135"/>
    </location>
</feature>
<feature type="transmembrane region" description="Helical" evidence="9">
    <location>
        <begin position="299"/>
        <end position="322"/>
    </location>
</feature>
<dbReference type="InterPro" id="IPR011527">
    <property type="entry name" value="ABC1_TM_dom"/>
</dbReference>
<dbReference type="RefSeq" id="WP_075058033.1">
    <property type="nucleotide sequence ID" value="NZ_CP012357.1"/>
</dbReference>
<feature type="domain" description="ABC transmembrane type-1" evidence="11">
    <location>
        <begin position="165"/>
        <end position="443"/>
    </location>
</feature>
<evidence type="ECO:0000256" key="9">
    <source>
        <dbReference type="SAM" id="Phobius"/>
    </source>
</evidence>
<feature type="transmembrane region" description="Helical" evidence="9">
    <location>
        <begin position="161"/>
        <end position="179"/>
    </location>
</feature>
<keyword evidence="4" id="KW-0788">Thiol protease</keyword>
<proteinExistence type="inferred from homology"/>
<dbReference type="Gene3D" id="1.20.1560.10">
    <property type="entry name" value="ABC transporter type 1, transmembrane domain"/>
    <property type="match status" value="1"/>
</dbReference>
<evidence type="ECO:0000256" key="2">
    <source>
        <dbReference type="ARBA" id="ARBA00005417"/>
    </source>
</evidence>
<dbReference type="EMBL" id="CP012357">
    <property type="protein sequence ID" value="AKX33938.1"/>
    <property type="molecule type" value="Genomic_DNA"/>
</dbReference>
<reference evidence="13 14" key="1">
    <citation type="journal article" date="2015" name="Genome Announc.">
        <title>Complete Genome Sequence of Spiroplasma litorale TN-1T (DSM 21781), a Bacterium Isolated from a Green-Eyed Horsefly (Tabanus nigrovittatus).</title>
        <authorList>
            <person name="Lo W.S."/>
            <person name="Lai Y.C."/>
            <person name="Lien Y.W."/>
            <person name="Wang T.H."/>
            <person name="Kuo C.H."/>
        </authorList>
    </citation>
    <scope>NUCLEOTIDE SEQUENCE [LARGE SCALE GENOMIC DNA]</scope>
    <source>
        <strain evidence="13 14">TN-1</strain>
    </source>
</reference>
<dbReference type="InterPro" id="IPR027417">
    <property type="entry name" value="P-loop_NTPase"/>
</dbReference>
<keyword evidence="14" id="KW-1185">Reference proteome</keyword>
<evidence type="ECO:0000256" key="7">
    <source>
        <dbReference type="ARBA" id="ARBA00023136"/>
    </source>
</evidence>
<keyword evidence="3 9" id="KW-0812">Transmembrane</keyword>
<feature type="transmembrane region" description="Helical" evidence="9">
    <location>
        <begin position="268"/>
        <end position="293"/>
    </location>
</feature>
<keyword evidence="5" id="KW-0813">Transport</keyword>
<evidence type="ECO:0000256" key="1">
    <source>
        <dbReference type="ARBA" id="ARBA00004651"/>
    </source>
</evidence>
<keyword evidence="4" id="KW-0645">Protease</keyword>
<dbReference type="InterPro" id="IPR036640">
    <property type="entry name" value="ABC1_TM_sf"/>
</dbReference>
<organism evidence="13 14">
    <name type="scientific">Spiroplasma litorale</name>
    <dbReference type="NCBI Taxonomy" id="216942"/>
    <lineage>
        <taxon>Bacteria</taxon>
        <taxon>Bacillati</taxon>
        <taxon>Mycoplasmatota</taxon>
        <taxon>Mollicutes</taxon>
        <taxon>Entomoplasmatales</taxon>
        <taxon>Spiroplasmataceae</taxon>
        <taxon>Spiroplasma</taxon>
    </lineage>
</organism>